<dbReference type="AlphaFoldDB" id="A0A9W6I9F7"/>
<dbReference type="InterPro" id="IPR036770">
    <property type="entry name" value="Ankyrin_rpt-contain_sf"/>
</dbReference>
<evidence type="ECO:0000256" key="1">
    <source>
        <dbReference type="ARBA" id="ARBA00022737"/>
    </source>
</evidence>
<dbReference type="PANTHER" id="PTHR24189">
    <property type="entry name" value="MYOTROPHIN"/>
    <property type="match status" value="1"/>
</dbReference>
<evidence type="ECO:0000313" key="5">
    <source>
        <dbReference type="Proteomes" id="UP001143474"/>
    </source>
</evidence>
<dbReference type="Pfam" id="PF12796">
    <property type="entry name" value="Ank_2"/>
    <property type="match status" value="1"/>
</dbReference>
<reference evidence="4" key="2">
    <citation type="submission" date="2023-01" db="EMBL/GenBank/DDBJ databases">
        <authorList>
            <person name="Sun Q."/>
            <person name="Evtushenko L."/>
        </authorList>
    </citation>
    <scope>NUCLEOTIDE SEQUENCE</scope>
    <source>
        <strain evidence="4">VKM Ac-2007</strain>
    </source>
</reference>
<dbReference type="SUPFAM" id="SSF48403">
    <property type="entry name" value="Ankyrin repeat"/>
    <property type="match status" value="1"/>
</dbReference>
<dbReference type="RefSeq" id="WP_271221868.1">
    <property type="nucleotide sequence ID" value="NZ_BAAAVD010000038.1"/>
</dbReference>
<evidence type="ECO:0000256" key="2">
    <source>
        <dbReference type="ARBA" id="ARBA00023043"/>
    </source>
</evidence>
<dbReference type="InterPro" id="IPR002110">
    <property type="entry name" value="Ankyrin_rpt"/>
</dbReference>
<keyword evidence="1" id="KW-0677">Repeat</keyword>
<comment type="caution">
    <text evidence="4">The sequence shown here is derived from an EMBL/GenBank/DDBJ whole genome shotgun (WGS) entry which is preliminary data.</text>
</comment>
<proteinExistence type="predicted"/>
<name>A0A9W6I9F7_9ACTN</name>
<evidence type="ECO:0000256" key="3">
    <source>
        <dbReference type="PROSITE-ProRule" id="PRU00023"/>
    </source>
</evidence>
<dbReference type="Gene3D" id="1.25.40.20">
    <property type="entry name" value="Ankyrin repeat-containing domain"/>
    <property type="match status" value="2"/>
</dbReference>
<dbReference type="SMART" id="SM00248">
    <property type="entry name" value="ANK"/>
    <property type="match status" value="4"/>
</dbReference>
<accession>A0A9W6I9F7</accession>
<protein>
    <recommendedName>
        <fullName evidence="6">Ankyrin repeat domain-containing protein</fullName>
    </recommendedName>
</protein>
<organism evidence="4 5">
    <name type="scientific">Streptosporangium carneum</name>
    <dbReference type="NCBI Taxonomy" id="47481"/>
    <lineage>
        <taxon>Bacteria</taxon>
        <taxon>Bacillati</taxon>
        <taxon>Actinomycetota</taxon>
        <taxon>Actinomycetes</taxon>
        <taxon>Streptosporangiales</taxon>
        <taxon>Streptosporangiaceae</taxon>
        <taxon>Streptosporangium</taxon>
    </lineage>
</organism>
<dbReference type="InterPro" id="IPR050745">
    <property type="entry name" value="Multifunctional_regulatory"/>
</dbReference>
<evidence type="ECO:0000313" key="4">
    <source>
        <dbReference type="EMBL" id="GLK13589.1"/>
    </source>
</evidence>
<sequence>MPVHRLPDNPGIERLRKQAKALLRYARAEVPEALGLVTEFHPRPPETLKLSDAQLVTARMYGFASWPRLKEHIGTVERYSRSPHRVAPSEELPEEFLRLACLTYGTDHPGRPGEADLLLARHPRLSTANVFTMAATGSADALADALAGNPGLAQAQGGPFEWEPLLYLAYARLTAPGRYVAAARLLIEHGADPNAGYLWDGLTSPFTLLTGAFGGGENHQPPHPQGLALARLLLEAGADPNDGQTLYNLGLGGSCSDDTAHLRLLLEFGLGRGEGGPWHARLGPTLQSPRQMLRDELATAALRGGPRRARLLLAHGAEVNGLGGHPAYGGRTPYELALLNGHTEVAEILAAAGARAVLEEPEAFTAACMRADADAVAGFGPEPLARALTRSPGLIGIAAEQRKPAAVRLLAGLGFGVNHLHRSTPLHAAAWNDDVETARTLIELGADPTIKDTEHDSTPLGWAEYGGKHRVAAYLRSLDPER</sequence>
<feature type="repeat" description="ANK" evidence="3">
    <location>
        <begin position="421"/>
        <end position="453"/>
    </location>
</feature>
<keyword evidence="5" id="KW-1185">Reference proteome</keyword>
<keyword evidence="2 3" id="KW-0040">ANK repeat</keyword>
<reference evidence="4" key="1">
    <citation type="journal article" date="2014" name="Int. J. Syst. Evol. Microbiol.">
        <title>Complete genome sequence of Corynebacterium casei LMG S-19264T (=DSM 44701T), isolated from a smear-ripened cheese.</title>
        <authorList>
            <consortium name="US DOE Joint Genome Institute (JGI-PGF)"/>
            <person name="Walter F."/>
            <person name="Albersmeier A."/>
            <person name="Kalinowski J."/>
            <person name="Ruckert C."/>
        </authorList>
    </citation>
    <scope>NUCLEOTIDE SEQUENCE</scope>
    <source>
        <strain evidence="4">VKM Ac-2007</strain>
    </source>
</reference>
<dbReference type="PANTHER" id="PTHR24189:SF50">
    <property type="entry name" value="ANKYRIN REPEAT AND SOCS BOX PROTEIN 2"/>
    <property type="match status" value="1"/>
</dbReference>
<gene>
    <name evidence="4" type="ORF">GCM10017600_70000</name>
</gene>
<evidence type="ECO:0008006" key="6">
    <source>
        <dbReference type="Google" id="ProtNLM"/>
    </source>
</evidence>
<feature type="repeat" description="ANK" evidence="3">
    <location>
        <begin position="329"/>
        <end position="361"/>
    </location>
</feature>
<dbReference type="EMBL" id="BSEV01000024">
    <property type="protein sequence ID" value="GLK13589.1"/>
    <property type="molecule type" value="Genomic_DNA"/>
</dbReference>
<dbReference type="Proteomes" id="UP001143474">
    <property type="component" value="Unassembled WGS sequence"/>
</dbReference>
<dbReference type="PROSITE" id="PS50088">
    <property type="entry name" value="ANK_REPEAT"/>
    <property type="match status" value="2"/>
</dbReference>
<dbReference type="PROSITE" id="PS50297">
    <property type="entry name" value="ANK_REP_REGION"/>
    <property type="match status" value="2"/>
</dbReference>